<dbReference type="OrthoDB" id="5697404at2"/>
<dbReference type="Proteomes" id="UP000248395">
    <property type="component" value="Unassembled WGS sequence"/>
</dbReference>
<dbReference type="Pfam" id="PF12729">
    <property type="entry name" value="4HB_MCP_1"/>
    <property type="match status" value="1"/>
</dbReference>
<gene>
    <name evidence="7" type="ORF">DFR38_110132</name>
</gene>
<protein>
    <submittedName>
        <fullName evidence="7">Methyl-accepting chemotaxis protein</fullName>
    </submittedName>
</protein>
<dbReference type="GO" id="GO:0004888">
    <property type="term" value="F:transmembrane signaling receptor activity"/>
    <property type="evidence" value="ECO:0007669"/>
    <property type="project" value="InterPro"/>
</dbReference>
<dbReference type="SMART" id="SM00304">
    <property type="entry name" value="HAMP"/>
    <property type="match status" value="1"/>
</dbReference>
<comment type="similarity">
    <text evidence="2">Belongs to the methyl-accepting chemotaxis (MCP) protein family.</text>
</comment>
<keyword evidence="4" id="KW-0812">Transmembrane</keyword>
<evidence type="ECO:0000259" key="6">
    <source>
        <dbReference type="PROSITE" id="PS50885"/>
    </source>
</evidence>
<reference evidence="7 8" key="1">
    <citation type="submission" date="2018-05" db="EMBL/GenBank/DDBJ databases">
        <title>Genomic Encyclopedia of Type Strains, Phase IV (KMG-IV): sequencing the most valuable type-strain genomes for metagenomic binning, comparative biology and taxonomic classification.</title>
        <authorList>
            <person name="Goeker M."/>
        </authorList>
    </citation>
    <scope>NUCLEOTIDE SEQUENCE [LARGE SCALE GENOMIC DNA]</scope>
    <source>
        <strain evidence="7 8">DSM 25134</strain>
    </source>
</reference>
<dbReference type="GO" id="GO:0007165">
    <property type="term" value="P:signal transduction"/>
    <property type="evidence" value="ECO:0007669"/>
    <property type="project" value="UniProtKB-KW"/>
</dbReference>
<evidence type="ECO:0000256" key="4">
    <source>
        <dbReference type="SAM" id="Phobius"/>
    </source>
</evidence>
<dbReference type="SUPFAM" id="SSF58104">
    <property type="entry name" value="Methyl-accepting chemotaxis protein (MCP) signaling domain"/>
    <property type="match status" value="1"/>
</dbReference>
<dbReference type="Gene3D" id="1.10.287.950">
    <property type="entry name" value="Methyl-accepting chemotaxis protein"/>
    <property type="match status" value="1"/>
</dbReference>
<evidence type="ECO:0000256" key="1">
    <source>
        <dbReference type="ARBA" id="ARBA00023224"/>
    </source>
</evidence>
<dbReference type="RefSeq" id="WP_059285288.1">
    <property type="nucleotide sequence ID" value="NZ_LNQU01000021.1"/>
</dbReference>
<dbReference type="InterPro" id="IPR003660">
    <property type="entry name" value="HAMP_dom"/>
</dbReference>
<evidence type="ECO:0000313" key="7">
    <source>
        <dbReference type="EMBL" id="PXX46034.1"/>
    </source>
</evidence>
<organism evidence="7 8">
    <name type="scientific">Aquitalea magnusonii</name>
    <dbReference type="NCBI Taxonomy" id="332411"/>
    <lineage>
        <taxon>Bacteria</taxon>
        <taxon>Pseudomonadati</taxon>
        <taxon>Pseudomonadota</taxon>
        <taxon>Betaproteobacteria</taxon>
        <taxon>Neisseriales</taxon>
        <taxon>Chromobacteriaceae</taxon>
        <taxon>Aquitalea</taxon>
    </lineage>
</organism>
<dbReference type="Pfam" id="PF00015">
    <property type="entry name" value="MCPsignal"/>
    <property type="match status" value="1"/>
</dbReference>
<dbReference type="AlphaFoldDB" id="A0A318JYV4"/>
<dbReference type="PANTHER" id="PTHR32089:SF112">
    <property type="entry name" value="LYSOZYME-LIKE PROTEIN-RELATED"/>
    <property type="match status" value="1"/>
</dbReference>
<dbReference type="PROSITE" id="PS50111">
    <property type="entry name" value="CHEMOTAXIS_TRANSDUC_2"/>
    <property type="match status" value="1"/>
</dbReference>
<dbReference type="InterPro" id="IPR004090">
    <property type="entry name" value="Chemotax_Me-accpt_rcpt"/>
</dbReference>
<evidence type="ECO:0000259" key="5">
    <source>
        <dbReference type="PROSITE" id="PS50111"/>
    </source>
</evidence>
<accession>A0A318JYV4</accession>
<feature type="transmembrane region" description="Helical" evidence="4">
    <location>
        <begin position="185"/>
        <end position="205"/>
    </location>
</feature>
<evidence type="ECO:0000313" key="8">
    <source>
        <dbReference type="Proteomes" id="UP000248395"/>
    </source>
</evidence>
<feature type="domain" description="Methyl-accepting transducer" evidence="5">
    <location>
        <begin position="264"/>
        <end position="500"/>
    </location>
</feature>
<keyword evidence="1 3" id="KW-0807">Transducer</keyword>
<keyword evidence="4" id="KW-0472">Membrane</keyword>
<dbReference type="Gene3D" id="6.10.340.10">
    <property type="match status" value="1"/>
</dbReference>
<dbReference type="CDD" id="cd06225">
    <property type="entry name" value="HAMP"/>
    <property type="match status" value="1"/>
</dbReference>
<dbReference type="PANTHER" id="PTHR32089">
    <property type="entry name" value="METHYL-ACCEPTING CHEMOTAXIS PROTEIN MCPB"/>
    <property type="match status" value="1"/>
</dbReference>
<sequence length="538" mass="57483">MSIGSRLILAFGMLLLTLILVAAFALHQMTQQKNITATIVEDQSSRVALANELKTDAQAAALPLLQLLVTSERDARIPLYKNMDEINAAAAKALENLRKASPDGGNKEALDQISALSSAYRHAFQDTVEQIELDGPASAHQHFLSHTQPALKALLGAVDTLLAKEQQAMKDGQHALVQSEANARLMVMSMTVAAMVLSVLLAWVVTRSITLPLSEAVAFASRVATGDLDHQLHVQGKDETAVLARALITMQSALSKLIGSIHASAHSMRQAAEQMSLPVEHVQASSKAQHEAVAQVTRTTASFAHEAKDIALTAGSSRQQAEAARDLASQGCELINTASNEVTGIAATISKSANAVDTLRERAISVRALLTTVKEIADQTNLLALNAAIEAARAGEAGRGFAIVADEVRKLADRTSKATTEIDDVIDAIDKQTSVAIQQIDLGQQEMRRGVELIEGMVQPLNQLREGAEQSLGRLDQLATTLSRQMQDSSTIAQSIAEVGNMASDNLQATAAVARTSQSLDNLSAELTRELQRFRLAR</sequence>
<keyword evidence="4" id="KW-1133">Transmembrane helix</keyword>
<evidence type="ECO:0000256" key="3">
    <source>
        <dbReference type="PROSITE-ProRule" id="PRU00284"/>
    </source>
</evidence>
<dbReference type="SMART" id="SM00283">
    <property type="entry name" value="MA"/>
    <property type="match status" value="1"/>
</dbReference>
<dbReference type="InterPro" id="IPR004089">
    <property type="entry name" value="MCPsignal_dom"/>
</dbReference>
<dbReference type="PRINTS" id="PR00260">
    <property type="entry name" value="CHEMTRNSDUCR"/>
</dbReference>
<dbReference type="Pfam" id="PF00672">
    <property type="entry name" value="HAMP"/>
    <property type="match status" value="1"/>
</dbReference>
<dbReference type="GO" id="GO:0006935">
    <property type="term" value="P:chemotaxis"/>
    <property type="evidence" value="ECO:0007669"/>
    <property type="project" value="InterPro"/>
</dbReference>
<dbReference type="InterPro" id="IPR024478">
    <property type="entry name" value="HlyB_4HB_MCP"/>
</dbReference>
<keyword evidence="8" id="KW-1185">Reference proteome</keyword>
<name>A0A318JYV4_9NEIS</name>
<evidence type="ECO:0000256" key="2">
    <source>
        <dbReference type="ARBA" id="ARBA00029447"/>
    </source>
</evidence>
<dbReference type="GO" id="GO:0016020">
    <property type="term" value="C:membrane"/>
    <property type="evidence" value="ECO:0007669"/>
    <property type="project" value="InterPro"/>
</dbReference>
<dbReference type="PROSITE" id="PS50885">
    <property type="entry name" value="HAMP"/>
    <property type="match status" value="1"/>
</dbReference>
<proteinExistence type="inferred from homology"/>
<dbReference type="EMBL" id="QJKC01000010">
    <property type="protein sequence ID" value="PXX46034.1"/>
    <property type="molecule type" value="Genomic_DNA"/>
</dbReference>
<comment type="caution">
    <text evidence="7">The sequence shown here is derived from an EMBL/GenBank/DDBJ whole genome shotgun (WGS) entry which is preliminary data.</text>
</comment>
<feature type="domain" description="HAMP" evidence="6">
    <location>
        <begin position="207"/>
        <end position="259"/>
    </location>
</feature>